<proteinExistence type="predicted"/>
<dbReference type="RefSeq" id="WP_238898401.1">
    <property type="nucleotide sequence ID" value="NZ_JAKOGG010000023.1"/>
</dbReference>
<keyword evidence="3" id="KW-1185">Reference proteome</keyword>
<dbReference type="EMBL" id="JAKOGG010000023">
    <property type="protein sequence ID" value="MCS4558584.1"/>
    <property type="molecule type" value="Genomic_DNA"/>
</dbReference>
<gene>
    <name evidence="2" type="ORF">L9G74_19280</name>
</gene>
<sequence length="162" mass="18140">MISTLTREQFAQFWPTFQAIVQAEQTYAYAADITEAEAYHLWCEIPQYSFAWVENGQVLGIYYLKANAMGPGNHVCNCGYMVSVAARGKGIARKMCQHSQQQALAAGFTAMQFNCVVSTNEVAVTLWQKLGFDIVGTLPKAYRHGELGLVDCYVMYKTLKQD</sequence>
<accession>A0ABT2FQG5</accession>
<dbReference type="CDD" id="cd04301">
    <property type="entry name" value="NAT_SF"/>
    <property type="match status" value="1"/>
</dbReference>
<dbReference type="InterPro" id="IPR052742">
    <property type="entry name" value="Mito_N-acetyltransferase"/>
</dbReference>
<evidence type="ECO:0000259" key="1">
    <source>
        <dbReference type="PROSITE" id="PS51186"/>
    </source>
</evidence>
<dbReference type="InterPro" id="IPR000182">
    <property type="entry name" value="GNAT_dom"/>
</dbReference>
<dbReference type="Proteomes" id="UP001201549">
    <property type="component" value="Unassembled WGS sequence"/>
</dbReference>
<name>A0ABT2FQG5_9GAMM</name>
<reference evidence="3" key="1">
    <citation type="submission" date="2023-07" db="EMBL/GenBank/DDBJ databases">
        <title>Shewanella mangrovi sp. nov., an acetaldehyde- degrading bacterium isolated from mangrove sediment.</title>
        <authorList>
            <person name="Liu Y."/>
        </authorList>
    </citation>
    <scope>NUCLEOTIDE SEQUENCE [LARGE SCALE GENOMIC DNA]</scope>
    <source>
        <strain evidence="3">C32</strain>
    </source>
</reference>
<dbReference type="SUPFAM" id="SSF55729">
    <property type="entry name" value="Acyl-CoA N-acyltransferases (Nat)"/>
    <property type="match status" value="1"/>
</dbReference>
<dbReference type="PROSITE" id="PS51186">
    <property type="entry name" value="GNAT"/>
    <property type="match status" value="1"/>
</dbReference>
<evidence type="ECO:0000313" key="2">
    <source>
        <dbReference type="EMBL" id="MCS4558584.1"/>
    </source>
</evidence>
<feature type="domain" description="N-acetyltransferase" evidence="1">
    <location>
        <begin position="1"/>
        <end position="160"/>
    </location>
</feature>
<dbReference type="Pfam" id="PF00583">
    <property type="entry name" value="Acetyltransf_1"/>
    <property type="match status" value="1"/>
</dbReference>
<dbReference type="InterPro" id="IPR016181">
    <property type="entry name" value="Acyl_CoA_acyltransferase"/>
</dbReference>
<comment type="caution">
    <text evidence="2">The sequence shown here is derived from an EMBL/GenBank/DDBJ whole genome shotgun (WGS) entry which is preliminary data.</text>
</comment>
<protein>
    <submittedName>
        <fullName evidence="2">GNAT family N-acetyltransferase</fullName>
    </submittedName>
</protein>
<dbReference type="PANTHER" id="PTHR43138">
    <property type="entry name" value="ACETYLTRANSFERASE, GNAT FAMILY"/>
    <property type="match status" value="1"/>
</dbReference>
<dbReference type="Gene3D" id="3.40.630.30">
    <property type="match status" value="1"/>
</dbReference>
<organism evidence="2 3">
    <name type="scientific">Shewanella electrica</name>
    <dbReference type="NCBI Taxonomy" id="515560"/>
    <lineage>
        <taxon>Bacteria</taxon>
        <taxon>Pseudomonadati</taxon>
        <taxon>Pseudomonadota</taxon>
        <taxon>Gammaproteobacteria</taxon>
        <taxon>Alteromonadales</taxon>
        <taxon>Shewanellaceae</taxon>
        <taxon>Shewanella</taxon>
    </lineage>
</organism>
<dbReference type="PANTHER" id="PTHR43138:SF1">
    <property type="entry name" value="N-ACETYLTRANSFERASE ACA1"/>
    <property type="match status" value="1"/>
</dbReference>
<evidence type="ECO:0000313" key="3">
    <source>
        <dbReference type="Proteomes" id="UP001201549"/>
    </source>
</evidence>